<dbReference type="eggNOG" id="COG1309">
    <property type="taxonomic scope" value="Bacteria"/>
</dbReference>
<evidence type="ECO:0000313" key="6">
    <source>
        <dbReference type="Proteomes" id="UP000007030"/>
    </source>
</evidence>
<dbReference type="STRING" id="869210.Marky_0039"/>
<dbReference type="SUPFAM" id="SSF48498">
    <property type="entry name" value="Tetracyclin repressor-like, C-terminal domain"/>
    <property type="match status" value="1"/>
</dbReference>
<keyword evidence="1" id="KW-0175">Coiled coil</keyword>
<dbReference type="Gene3D" id="1.10.357.10">
    <property type="entry name" value="Tetracycline Repressor, domain 2"/>
    <property type="match status" value="1"/>
</dbReference>
<dbReference type="AlphaFoldDB" id="F2NKP1"/>
<accession>F2NKP1</accession>
<evidence type="ECO:0000256" key="1">
    <source>
        <dbReference type="ARBA" id="ARBA00023054"/>
    </source>
</evidence>
<evidence type="ECO:0000259" key="4">
    <source>
        <dbReference type="PROSITE" id="PS50977"/>
    </source>
</evidence>
<dbReference type="KEGG" id="mhd:Marky_0039"/>
<dbReference type="PROSITE" id="PS01081">
    <property type="entry name" value="HTH_TETR_1"/>
    <property type="match status" value="1"/>
</dbReference>
<dbReference type="Pfam" id="PF17932">
    <property type="entry name" value="TetR_C_24"/>
    <property type="match status" value="1"/>
</dbReference>
<dbReference type="HOGENOM" id="CLU_069356_12_4_0"/>
<organism evidence="5 6">
    <name type="scientific">Marinithermus hydrothermalis (strain DSM 14884 / JCM 11576 / T1)</name>
    <dbReference type="NCBI Taxonomy" id="869210"/>
    <lineage>
        <taxon>Bacteria</taxon>
        <taxon>Thermotogati</taxon>
        <taxon>Deinococcota</taxon>
        <taxon>Deinococci</taxon>
        <taxon>Thermales</taxon>
        <taxon>Thermaceae</taxon>
        <taxon>Marinithermus</taxon>
    </lineage>
</organism>
<keyword evidence="2 3" id="KW-0238">DNA-binding</keyword>
<dbReference type="InterPro" id="IPR041490">
    <property type="entry name" value="KstR2_TetR_C"/>
</dbReference>
<sequence>MHPTPRGRRAGILAAAARLFRTQGFERTTVRQIADAVGLQSGSLFHHFKSKEAILLAVMEDGVRQAIAAADRALAAADTPPERLRALVRAHLETLLGPAKDALAVLLYEWRALSPEARERLIALRDAYEARWQQVLDELAREGRAPQDTRLYRRYLLGALNWAHEWYRPKGELSVAVLAERFAAFALGEAPKGGRDGV</sequence>
<feature type="DNA-binding region" description="H-T-H motif" evidence="3">
    <location>
        <begin position="29"/>
        <end position="48"/>
    </location>
</feature>
<dbReference type="PANTHER" id="PTHR30055">
    <property type="entry name" value="HTH-TYPE TRANSCRIPTIONAL REGULATOR RUTR"/>
    <property type="match status" value="1"/>
</dbReference>
<evidence type="ECO:0000256" key="2">
    <source>
        <dbReference type="ARBA" id="ARBA00023125"/>
    </source>
</evidence>
<dbReference type="EMBL" id="CP002630">
    <property type="protein sequence ID" value="AEB10804.1"/>
    <property type="molecule type" value="Genomic_DNA"/>
</dbReference>
<dbReference type="InterPro" id="IPR023772">
    <property type="entry name" value="DNA-bd_HTH_TetR-type_CS"/>
</dbReference>
<gene>
    <name evidence="5" type="ordered locus">Marky_0039</name>
</gene>
<dbReference type="InterPro" id="IPR009057">
    <property type="entry name" value="Homeodomain-like_sf"/>
</dbReference>
<evidence type="ECO:0000256" key="3">
    <source>
        <dbReference type="PROSITE-ProRule" id="PRU00335"/>
    </source>
</evidence>
<dbReference type="Pfam" id="PF00440">
    <property type="entry name" value="TetR_N"/>
    <property type="match status" value="1"/>
</dbReference>
<protein>
    <submittedName>
        <fullName evidence="5">Regulatory protein TetR</fullName>
    </submittedName>
</protein>
<dbReference type="InterPro" id="IPR050109">
    <property type="entry name" value="HTH-type_TetR-like_transc_reg"/>
</dbReference>
<dbReference type="InterPro" id="IPR001647">
    <property type="entry name" value="HTH_TetR"/>
</dbReference>
<keyword evidence="6" id="KW-1185">Reference proteome</keyword>
<dbReference type="InterPro" id="IPR036271">
    <property type="entry name" value="Tet_transcr_reg_TetR-rel_C_sf"/>
</dbReference>
<dbReference type="PRINTS" id="PR00455">
    <property type="entry name" value="HTHTETR"/>
</dbReference>
<evidence type="ECO:0000313" key="5">
    <source>
        <dbReference type="EMBL" id="AEB10804.1"/>
    </source>
</evidence>
<proteinExistence type="predicted"/>
<name>F2NKP1_MARHT</name>
<feature type="domain" description="HTH tetR-type" evidence="4">
    <location>
        <begin position="6"/>
        <end position="66"/>
    </location>
</feature>
<dbReference type="GO" id="GO:0000976">
    <property type="term" value="F:transcription cis-regulatory region binding"/>
    <property type="evidence" value="ECO:0007669"/>
    <property type="project" value="TreeGrafter"/>
</dbReference>
<dbReference type="OrthoDB" id="9814200at2"/>
<reference evidence="5 6" key="1">
    <citation type="journal article" date="2012" name="Stand. Genomic Sci.">
        <title>Complete genome sequence of the aerobic, heterotroph Marinithermus hydrothermalis type strain (T1(T)) from a deep-sea hydrothermal vent chimney.</title>
        <authorList>
            <person name="Copeland A."/>
            <person name="Gu W."/>
            <person name="Yasawong M."/>
            <person name="Lapidus A."/>
            <person name="Lucas S."/>
            <person name="Deshpande S."/>
            <person name="Pagani I."/>
            <person name="Tapia R."/>
            <person name="Cheng J.F."/>
            <person name="Goodwin L.A."/>
            <person name="Pitluck S."/>
            <person name="Liolios K."/>
            <person name="Ivanova N."/>
            <person name="Mavromatis K."/>
            <person name="Mikhailova N."/>
            <person name="Pati A."/>
            <person name="Chen A."/>
            <person name="Palaniappan K."/>
            <person name="Land M."/>
            <person name="Pan C."/>
            <person name="Brambilla E.M."/>
            <person name="Rohde M."/>
            <person name="Tindall B.J."/>
            <person name="Sikorski J."/>
            <person name="Goker M."/>
            <person name="Detter J.C."/>
            <person name="Bristow J."/>
            <person name="Eisen J.A."/>
            <person name="Markowitz V."/>
            <person name="Hugenholtz P."/>
            <person name="Kyrpides N.C."/>
            <person name="Klenk H.P."/>
            <person name="Woyke T."/>
        </authorList>
    </citation>
    <scope>NUCLEOTIDE SEQUENCE [LARGE SCALE GENOMIC DNA]</scope>
    <source>
        <strain evidence="6">DSM 14884 / JCM 11576 / T1</strain>
    </source>
</reference>
<dbReference type="PANTHER" id="PTHR30055:SF183">
    <property type="entry name" value="NUCLEOID OCCLUSION FACTOR SLMA"/>
    <property type="match status" value="1"/>
</dbReference>
<dbReference type="Proteomes" id="UP000007030">
    <property type="component" value="Chromosome"/>
</dbReference>
<dbReference type="SUPFAM" id="SSF46689">
    <property type="entry name" value="Homeodomain-like"/>
    <property type="match status" value="1"/>
</dbReference>
<dbReference type="PROSITE" id="PS50977">
    <property type="entry name" value="HTH_TETR_2"/>
    <property type="match status" value="1"/>
</dbReference>
<dbReference type="RefSeq" id="WP_013702859.1">
    <property type="nucleotide sequence ID" value="NC_015387.1"/>
</dbReference>
<dbReference type="GO" id="GO:0003700">
    <property type="term" value="F:DNA-binding transcription factor activity"/>
    <property type="evidence" value="ECO:0007669"/>
    <property type="project" value="TreeGrafter"/>
</dbReference>